<proteinExistence type="predicted"/>
<dbReference type="RefSeq" id="WP_115101843.1">
    <property type="nucleotide sequence ID" value="NZ_QHKS01000010.1"/>
</dbReference>
<feature type="coiled-coil region" evidence="2">
    <location>
        <begin position="5"/>
        <end position="66"/>
    </location>
</feature>
<evidence type="ECO:0000313" key="4">
    <source>
        <dbReference type="EMBL" id="RDK01441.1"/>
    </source>
</evidence>
<evidence type="ECO:0000256" key="1">
    <source>
        <dbReference type="ARBA" id="ARBA00004328"/>
    </source>
</evidence>
<organism evidence="4 5">
    <name type="scientific">Paraburkholderia lacunae</name>
    <dbReference type="NCBI Taxonomy" id="2211104"/>
    <lineage>
        <taxon>Bacteria</taxon>
        <taxon>Pseudomonadati</taxon>
        <taxon>Pseudomonadota</taxon>
        <taxon>Betaproteobacteria</taxon>
        <taxon>Burkholderiales</taxon>
        <taxon>Burkholderiaceae</taxon>
        <taxon>Paraburkholderia</taxon>
    </lineage>
</organism>
<evidence type="ECO:0000259" key="3">
    <source>
        <dbReference type="Pfam" id="PF05065"/>
    </source>
</evidence>
<feature type="domain" description="Phage capsid-like C-terminal" evidence="3">
    <location>
        <begin position="132"/>
        <end position="399"/>
    </location>
</feature>
<dbReference type="EMBL" id="QHKS01000010">
    <property type="protein sequence ID" value="RDK01441.1"/>
    <property type="molecule type" value="Genomic_DNA"/>
</dbReference>
<dbReference type="Proteomes" id="UP000254875">
    <property type="component" value="Unassembled WGS sequence"/>
</dbReference>
<dbReference type="OrthoDB" id="9786516at2"/>
<sequence length="412" mass="45187">MAASIQALRERRVAMAKELRNLVENHTGAAWGADQQSRYDELVRDIESTDAEITRNQRVLDEAQHEFGRAQARGEREGLSTDEAHANVAMETSIFNSWLRGGRDALNEQQRQYVAQRAASVRNDMSSDINSGGYLVPTDFASNLIEALKAFGGMRSVANVIGTSNGVQIQWPTVDATAQEGEILGENTEAGSQDFQFGMKEINAYKFSSKAVAVPIELLQDSRIDLEGYIRTALATRIARITERKYAVGTGVGEPQGAVTAAPVGYVAAAATDIAYEDLIELEHSIDPAYRSSPKVRWQFHDQTLKGLKRLKDGYGRPLWLPGVAVKEPDTLLGYSYTINQYIPVAAANAKSVLFGDFTNYLIRDVMQVLLFRMTDSNFTMKGQIGFLAMYRGDGGSIDVGGAWKALKQAAA</sequence>
<dbReference type="InterPro" id="IPR054612">
    <property type="entry name" value="Phage_capsid-like_C"/>
</dbReference>
<dbReference type="Gene3D" id="3.30.2400.10">
    <property type="entry name" value="Major capsid protein gp5"/>
    <property type="match status" value="1"/>
</dbReference>
<reference evidence="5" key="1">
    <citation type="submission" date="2018-05" db="EMBL/GenBank/DDBJ databases">
        <authorList>
            <person name="Feng T."/>
        </authorList>
    </citation>
    <scope>NUCLEOTIDE SEQUENCE [LARGE SCALE GENOMIC DNA]</scope>
    <source>
        <strain evidence="5">S27</strain>
    </source>
</reference>
<protein>
    <submittedName>
        <fullName evidence="4">Phage major capsid protein</fullName>
    </submittedName>
</protein>
<dbReference type="InterPro" id="IPR024455">
    <property type="entry name" value="Phage_capsid"/>
</dbReference>
<gene>
    <name evidence="4" type="ORF">DLM46_16560</name>
</gene>
<dbReference type="AlphaFoldDB" id="A0A370N782"/>
<name>A0A370N782_9BURK</name>
<evidence type="ECO:0000313" key="5">
    <source>
        <dbReference type="Proteomes" id="UP000254875"/>
    </source>
</evidence>
<accession>A0A370N782</accession>
<keyword evidence="2" id="KW-0175">Coiled coil</keyword>
<comment type="caution">
    <text evidence="4">The sequence shown here is derived from an EMBL/GenBank/DDBJ whole genome shotgun (WGS) entry which is preliminary data.</text>
</comment>
<dbReference type="Pfam" id="PF05065">
    <property type="entry name" value="Phage_capsid"/>
    <property type="match status" value="1"/>
</dbReference>
<keyword evidence="5" id="KW-1185">Reference proteome</keyword>
<dbReference type="SUPFAM" id="SSF56563">
    <property type="entry name" value="Major capsid protein gp5"/>
    <property type="match status" value="1"/>
</dbReference>
<dbReference type="NCBIfam" id="TIGR01554">
    <property type="entry name" value="major_cap_HK97"/>
    <property type="match status" value="1"/>
</dbReference>
<comment type="subcellular location">
    <subcellularLocation>
        <location evidence="1">Virion</location>
    </subcellularLocation>
</comment>
<evidence type="ECO:0000256" key="2">
    <source>
        <dbReference type="SAM" id="Coils"/>
    </source>
</evidence>